<dbReference type="InParanoid" id="A0A1D2VAV2"/>
<dbReference type="OrthoDB" id="340681at2759"/>
<accession>A0A1D2VAV2</accession>
<dbReference type="EMBL" id="KV454489">
    <property type="protein sequence ID" value="ODV58824.1"/>
    <property type="molecule type" value="Genomic_DNA"/>
</dbReference>
<dbReference type="AlphaFoldDB" id="A0A1D2VAV2"/>
<feature type="compositionally biased region" description="Basic and acidic residues" evidence="1">
    <location>
        <begin position="112"/>
        <end position="125"/>
    </location>
</feature>
<dbReference type="Proteomes" id="UP000095038">
    <property type="component" value="Unassembled WGS sequence"/>
</dbReference>
<dbReference type="FunCoup" id="A0A1D2VAV2">
    <property type="interactions" value="135"/>
</dbReference>
<dbReference type="InterPro" id="IPR006886">
    <property type="entry name" value="RNA_pol_III_Rpc5"/>
</dbReference>
<evidence type="ECO:0000313" key="3">
    <source>
        <dbReference type="Proteomes" id="UP000095038"/>
    </source>
</evidence>
<organism evidence="2 3">
    <name type="scientific">Ascoidea rubescens DSM 1968</name>
    <dbReference type="NCBI Taxonomy" id="1344418"/>
    <lineage>
        <taxon>Eukaryota</taxon>
        <taxon>Fungi</taxon>
        <taxon>Dikarya</taxon>
        <taxon>Ascomycota</taxon>
        <taxon>Saccharomycotina</taxon>
        <taxon>Saccharomycetes</taxon>
        <taxon>Ascoideaceae</taxon>
        <taxon>Ascoidea</taxon>
    </lineage>
</organism>
<feature type="region of interest" description="Disordered" evidence="1">
    <location>
        <begin position="112"/>
        <end position="155"/>
    </location>
</feature>
<dbReference type="Pfam" id="PF04801">
    <property type="entry name" value="RPC5"/>
    <property type="match status" value="1"/>
</dbReference>
<dbReference type="PANTHER" id="PTHR12069:SF0">
    <property type="entry name" value="DNA-DIRECTED RNA POLYMERASE III SUBUNIT RPC5"/>
    <property type="match status" value="1"/>
</dbReference>
<keyword evidence="3" id="KW-1185">Reference proteome</keyword>
<protein>
    <submittedName>
        <fullName evidence="2">Uncharacterized protein</fullName>
    </submittedName>
</protein>
<dbReference type="GeneID" id="30967549"/>
<dbReference type="GO" id="GO:0042797">
    <property type="term" value="P:tRNA transcription by RNA polymerase III"/>
    <property type="evidence" value="ECO:0007669"/>
    <property type="project" value="TreeGrafter"/>
</dbReference>
<proteinExistence type="predicted"/>
<evidence type="ECO:0000256" key="1">
    <source>
        <dbReference type="SAM" id="MobiDB-lite"/>
    </source>
</evidence>
<dbReference type="STRING" id="1344418.A0A1D2VAV2"/>
<reference evidence="3" key="1">
    <citation type="submission" date="2016-05" db="EMBL/GenBank/DDBJ databases">
        <title>Comparative genomics of biotechnologically important yeasts.</title>
        <authorList>
            <consortium name="DOE Joint Genome Institute"/>
            <person name="Riley R."/>
            <person name="Haridas S."/>
            <person name="Wolfe K.H."/>
            <person name="Lopes M.R."/>
            <person name="Hittinger C.T."/>
            <person name="Goker M."/>
            <person name="Salamov A."/>
            <person name="Wisecaver J."/>
            <person name="Long T.M."/>
            <person name="Aerts A.L."/>
            <person name="Barry K."/>
            <person name="Choi C."/>
            <person name="Clum A."/>
            <person name="Coughlan A.Y."/>
            <person name="Deshpande S."/>
            <person name="Douglass A.P."/>
            <person name="Hanson S.J."/>
            <person name="Klenk H.-P."/>
            <person name="Labutti K."/>
            <person name="Lapidus A."/>
            <person name="Lindquist E."/>
            <person name="Lipzen A."/>
            <person name="Meier-Kolthoff J.P."/>
            <person name="Ohm R.A."/>
            <person name="Otillar R.P."/>
            <person name="Pangilinan J."/>
            <person name="Peng Y."/>
            <person name="Rokas A."/>
            <person name="Rosa C.A."/>
            <person name="Scheuner C."/>
            <person name="Sibirny A.A."/>
            <person name="Slot J.C."/>
            <person name="Stielow J.B."/>
            <person name="Sun H."/>
            <person name="Kurtzman C.P."/>
            <person name="Blackwell M."/>
            <person name="Grigoriev I.V."/>
            <person name="Jeffries T.W."/>
        </authorList>
    </citation>
    <scope>NUCLEOTIDE SEQUENCE [LARGE SCALE GENOMIC DNA]</scope>
    <source>
        <strain evidence="3">DSM 1968</strain>
    </source>
</reference>
<feature type="compositionally biased region" description="Basic and acidic residues" evidence="1">
    <location>
        <begin position="137"/>
        <end position="146"/>
    </location>
</feature>
<gene>
    <name evidence="2" type="ORF">ASCRUDRAFT_77561</name>
</gene>
<evidence type="ECO:0000313" key="2">
    <source>
        <dbReference type="EMBL" id="ODV58824.1"/>
    </source>
</evidence>
<name>A0A1D2VAV2_9ASCO</name>
<dbReference type="RefSeq" id="XP_020045131.1">
    <property type="nucleotide sequence ID" value="XM_020193913.1"/>
</dbReference>
<dbReference type="PANTHER" id="PTHR12069">
    <property type="entry name" value="DNA-DIRECTED RNA POLYMERASES III 80 KDA POLYPEPTIDE RNA POLYMERASE III SUBUNIT 5"/>
    <property type="match status" value="1"/>
</dbReference>
<sequence length="406" mass="47058">MVEERQGLFVTEEDEESQLESLVNQIDPAIGEGGTDEAGYYEEEMEVDLHQELYDQVQFSGNREAMEEGEDYEVYYENEYKDDDDDDIDDPVIQEIAIFFNPLRVDPEEIEERRQMKEKKKKESEAQSIIVDESDEEKSGSNKSQEDGQDDGEQNQNFEEENFDLLSLEFKKLNVLQYPTKHSIKSFKHVYETRMKVNSELVELDIPINTEKFYNYQKGSQWNDLNYQTLGGKLEKSDGYYIGIIKDSGKESEKADSNTKGIVRDKEIVLTPIEKIAQLRPVFHYIDAENESRKQMERFADGGNNGSSNTQSGNNINVQIVQMSAKTNDENAPRLSGALKTFKKFSEEEFVSLDWYSDDLEESNETRKLLYHQPQRDEELGLIVNKEKKLVSNTTEAEYFELLINN</sequence>
<dbReference type="GO" id="GO:0005666">
    <property type="term" value="C:RNA polymerase III complex"/>
    <property type="evidence" value="ECO:0007669"/>
    <property type="project" value="TreeGrafter"/>
</dbReference>